<accession>A0A1V9FE61</accession>
<dbReference type="InterPro" id="IPR000531">
    <property type="entry name" value="Beta-barrel_TonB"/>
</dbReference>
<dbReference type="EMBL" id="LWBP01000199">
    <property type="protein sequence ID" value="OQP56659.1"/>
    <property type="molecule type" value="Genomic_DNA"/>
</dbReference>
<dbReference type="InterPro" id="IPR023997">
    <property type="entry name" value="TonB-dep_OMP_SusC/RagA_CS"/>
</dbReference>
<dbReference type="Gene3D" id="2.40.170.20">
    <property type="entry name" value="TonB-dependent receptor, beta-barrel domain"/>
    <property type="match status" value="1"/>
</dbReference>
<comment type="caution">
    <text evidence="12">The sequence shown here is derived from an EMBL/GenBank/DDBJ whole genome shotgun (WGS) entry which is preliminary data.</text>
</comment>
<dbReference type="InterPro" id="IPR012910">
    <property type="entry name" value="Plug_dom"/>
</dbReference>
<dbReference type="NCBIfam" id="TIGR04056">
    <property type="entry name" value="OMP_RagA_SusC"/>
    <property type="match status" value="1"/>
</dbReference>
<evidence type="ECO:0000256" key="8">
    <source>
        <dbReference type="PROSITE-ProRule" id="PRU01360"/>
    </source>
</evidence>
<evidence type="ECO:0000313" key="13">
    <source>
        <dbReference type="Proteomes" id="UP000192276"/>
    </source>
</evidence>
<evidence type="ECO:0000256" key="6">
    <source>
        <dbReference type="ARBA" id="ARBA00023136"/>
    </source>
</evidence>
<evidence type="ECO:0000313" key="12">
    <source>
        <dbReference type="EMBL" id="OQP56659.1"/>
    </source>
</evidence>
<evidence type="ECO:0000256" key="5">
    <source>
        <dbReference type="ARBA" id="ARBA00023077"/>
    </source>
</evidence>
<dbReference type="Proteomes" id="UP000192276">
    <property type="component" value="Unassembled WGS sequence"/>
</dbReference>
<feature type="domain" description="TonB-dependent receptor plug" evidence="11">
    <location>
        <begin position="1"/>
        <end position="114"/>
    </location>
</feature>
<dbReference type="PROSITE" id="PS52016">
    <property type="entry name" value="TONB_DEPENDENT_REC_3"/>
    <property type="match status" value="1"/>
</dbReference>
<dbReference type="InterPro" id="IPR039426">
    <property type="entry name" value="TonB-dep_rcpt-like"/>
</dbReference>
<protein>
    <recommendedName>
        <fullName evidence="14">SusC/RagA family TonB-linked outer membrane protein</fullName>
    </recommendedName>
</protein>
<dbReference type="InterPro" id="IPR037066">
    <property type="entry name" value="Plug_dom_sf"/>
</dbReference>
<organism evidence="12 13">
    <name type="scientific">Niastella populi</name>
    <dbReference type="NCBI Taxonomy" id="550983"/>
    <lineage>
        <taxon>Bacteria</taxon>
        <taxon>Pseudomonadati</taxon>
        <taxon>Bacteroidota</taxon>
        <taxon>Chitinophagia</taxon>
        <taxon>Chitinophagales</taxon>
        <taxon>Chitinophagaceae</taxon>
        <taxon>Niastella</taxon>
    </lineage>
</organism>
<keyword evidence="5 9" id="KW-0798">TonB box</keyword>
<dbReference type="GO" id="GO:0009279">
    <property type="term" value="C:cell outer membrane"/>
    <property type="evidence" value="ECO:0007669"/>
    <property type="project" value="UniProtKB-SubCell"/>
</dbReference>
<evidence type="ECO:0000259" key="10">
    <source>
        <dbReference type="Pfam" id="PF00593"/>
    </source>
</evidence>
<evidence type="ECO:0000259" key="11">
    <source>
        <dbReference type="Pfam" id="PF07715"/>
    </source>
</evidence>
<keyword evidence="13" id="KW-1185">Reference proteome</keyword>
<keyword evidence="7 8" id="KW-0998">Cell outer membrane</keyword>
<evidence type="ECO:0000256" key="3">
    <source>
        <dbReference type="ARBA" id="ARBA00022452"/>
    </source>
</evidence>
<proteinExistence type="inferred from homology"/>
<gene>
    <name evidence="12" type="ORF">A4R26_04295</name>
</gene>
<evidence type="ECO:0000256" key="7">
    <source>
        <dbReference type="ARBA" id="ARBA00023237"/>
    </source>
</evidence>
<dbReference type="Pfam" id="PF00593">
    <property type="entry name" value="TonB_dep_Rec_b-barrel"/>
    <property type="match status" value="1"/>
</dbReference>
<sequence length="857" mass="93567">MRRQPVSNLLQALEGKAPGLFISQSNGSPGSQMNISIRGQLSIASGKLPLFIIDGVPFVEAPINTIGNSTYGEQGAAGLIDPMNSINPADIESISVLKDGDATAIYGSRGANGVILITTRKGKAGVTRFDLNAYTGGGKVARTEPMLNLQQYLAMRNTAFANDNATPTLSNAPDLKLWDTTSSTDFNKKFIGGTAEQTELTGAFSGGSDRMHYLFSNTYRHEGTVYPGSFGYKRFASHLSVDNTSLNGKFTITATALYTKESNNQSMGDLATIVYKLPPNYPLYNADGSLNWTGANNPLSNLLRSSQIRSDNLLANTTLRYAIIPGLNAKVSMGYNKINQVITVLNPRKSINPNTNTQSSASYSSNYVESYIVEPQLDYTSMVGKGRLTATAGGTWQQSGFVQPYYVIATGFSNDDLMSSWIAASNIIYKSSGYTAYRYASAFARINYAWKDRYLFNATGRRDGSSRFGPDRQWGNFGSLGAGWIFTGEPWMQKMAPWLSYGKLRASYGTIGNDQINDYGYLSTYASSSYSYGGAGIYPARIANPNYGWETSRKTDLALETGFLKDRILFNATWFKSRTGNQLVNSPLSSQTGFASFQANLPALLETTGWEFELKTTNIKSSDLLWTSSFNVTMPRNKLISFPGLSNTAYAYVYIVGRPINNYNGYQFTGVENGIATVADLSKDGTISQGLQETLKGDFYMIATSNPKYYGGLSNSVQYKKLQLDILFQFVKQVRPGFRQANPNAPGAMVNQDEHILSDGFKPTVTAGSTASNAYLNYYLVSDAVYSDASFIRLKNISLSYELPAAWMKAASIRSASFFVRGQNLLTITNYFGIDPETGSAALPPLRQIIAGIHCSL</sequence>
<evidence type="ECO:0000256" key="9">
    <source>
        <dbReference type="RuleBase" id="RU003357"/>
    </source>
</evidence>
<keyword evidence="2 8" id="KW-0813">Transport</keyword>
<keyword evidence="3 8" id="KW-1134">Transmembrane beta strand</keyword>
<dbReference type="Pfam" id="PF07715">
    <property type="entry name" value="Plug"/>
    <property type="match status" value="1"/>
</dbReference>
<dbReference type="STRING" id="550983.A4R26_04295"/>
<evidence type="ECO:0008006" key="14">
    <source>
        <dbReference type="Google" id="ProtNLM"/>
    </source>
</evidence>
<dbReference type="SUPFAM" id="SSF56935">
    <property type="entry name" value="Porins"/>
    <property type="match status" value="1"/>
</dbReference>
<dbReference type="NCBIfam" id="TIGR04057">
    <property type="entry name" value="SusC_RagA_signa"/>
    <property type="match status" value="1"/>
</dbReference>
<reference evidence="13" key="1">
    <citation type="submission" date="2016-04" db="EMBL/GenBank/DDBJ databases">
        <authorList>
            <person name="Chen L."/>
            <person name="Zhuang W."/>
            <person name="Wang G."/>
        </authorList>
    </citation>
    <scope>NUCLEOTIDE SEQUENCE [LARGE SCALE GENOMIC DNA]</scope>
    <source>
        <strain evidence="13">208</strain>
    </source>
</reference>
<comment type="similarity">
    <text evidence="8 9">Belongs to the TonB-dependent receptor family.</text>
</comment>
<dbReference type="Gene3D" id="2.170.130.10">
    <property type="entry name" value="TonB-dependent receptor, plug domain"/>
    <property type="match status" value="1"/>
</dbReference>
<keyword evidence="4 8" id="KW-0812">Transmembrane</keyword>
<evidence type="ECO:0000256" key="4">
    <source>
        <dbReference type="ARBA" id="ARBA00022692"/>
    </source>
</evidence>
<name>A0A1V9FE61_9BACT</name>
<feature type="domain" description="TonB-dependent receptor-like beta-barrel" evidence="10">
    <location>
        <begin position="279"/>
        <end position="825"/>
    </location>
</feature>
<dbReference type="AlphaFoldDB" id="A0A1V9FE61"/>
<evidence type="ECO:0000256" key="1">
    <source>
        <dbReference type="ARBA" id="ARBA00004571"/>
    </source>
</evidence>
<dbReference type="InterPro" id="IPR023996">
    <property type="entry name" value="TonB-dep_OMP_SusC/RagA"/>
</dbReference>
<comment type="subcellular location">
    <subcellularLocation>
        <location evidence="1 8">Cell outer membrane</location>
        <topology evidence="1 8">Multi-pass membrane protein</topology>
    </subcellularLocation>
</comment>
<dbReference type="InterPro" id="IPR036942">
    <property type="entry name" value="Beta-barrel_TonB_sf"/>
</dbReference>
<keyword evidence="6 8" id="KW-0472">Membrane</keyword>
<evidence type="ECO:0000256" key="2">
    <source>
        <dbReference type="ARBA" id="ARBA00022448"/>
    </source>
</evidence>